<dbReference type="EMBL" id="KN825866">
    <property type="protein sequence ID" value="KIK81099.1"/>
    <property type="molecule type" value="Genomic_DNA"/>
</dbReference>
<sequence length="85" mass="10058">MQSFFTRRGVRDTDDSLSPSGWRLTSQHYWKNYLNSWNVLLYPWIAESTFTTLGQFLRSCTVKDSNRRTFQVLLQRLFATCSPTK</sequence>
<reference evidence="1 2" key="1">
    <citation type="submission" date="2014-04" db="EMBL/GenBank/DDBJ databases">
        <authorList>
            <consortium name="DOE Joint Genome Institute"/>
            <person name="Kuo A."/>
            <person name="Kohler A."/>
            <person name="Jargeat P."/>
            <person name="Nagy L.G."/>
            <person name="Floudas D."/>
            <person name="Copeland A."/>
            <person name="Barry K.W."/>
            <person name="Cichocki N."/>
            <person name="Veneault-Fourrey C."/>
            <person name="LaButti K."/>
            <person name="Lindquist E.A."/>
            <person name="Lipzen A."/>
            <person name="Lundell T."/>
            <person name="Morin E."/>
            <person name="Murat C."/>
            <person name="Sun H."/>
            <person name="Tunlid A."/>
            <person name="Henrissat B."/>
            <person name="Grigoriev I.V."/>
            <person name="Hibbett D.S."/>
            <person name="Martin F."/>
            <person name="Nordberg H.P."/>
            <person name="Cantor M.N."/>
            <person name="Hua S.X."/>
        </authorList>
    </citation>
    <scope>NUCLEOTIDE SEQUENCE [LARGE SCALE GENOMIC DNA]</scope>
    <source>
        <strain evidence="1 2">Ve08.2h10</strain>
    </source>
</reference>
<dbReference type="InParanoid" id="A0A0D0DHW2"/>
<organism evidence="1 2">
    <name type="scientific">Paxillus rubicundulus Ve08.2h10</name>
    <dbReference type="NCBI Taxonomy" id="930991"/>
    <lineage>
        <taxon>Eukaryota</taxon>
        <taxon>Fungi</taxon>
        <taxon>Dikarya</taxon>
        <taxon>Basidiomycota</taxon>
        <taxon>Agaricomycotina</taxon>
        <taxon>Agaricomycetes</taxon>
        <taxon>Agaricomycetidae</taxon>
        <taxon>Boletales</taxon>
        <taxon>Paxilineae</taxon>
        <taxon>Paxillaceae</taxon>
        <taxon>Paxillus</taxon>
    </lineage>
</organism>
<protein>
    <submittedName>
        <fullName evidence="1">Uncharacterized protein</fullName>
    </submittedName>
</protein>
<proteinExistence type="predicted"/>
<dbReference type="OrthoDB" id="10489571at2759"/>
<dbReference type="AlphaFoldDB" id="A0A0D0DHW2"/>
<dbReference type="Proteomes" id="UP000054538">
    <property type="component" value="Unassembled WGS sequence"/>
</dbReference>
<accession>A0A0D0DHW2</accession>
<dbReference type="HOGENOM" id="CLU_2513283_0_0_1"/>
<name>A0A0D0DHW2_9AGAM</name>
<keyword evidence="2" id="KW-1185">Reference proteome</keyword>
<evidence type="ECO:0000313" key="1">
    <source>
        <dbReference type="EMBL" id="KIK81099.1"/>
    </source>
</evidence>
<gene>
    <name evidence="1" type="ORF">PAXRUDRAFT_203941</name>
</gene>
<reference evidence="2" key="2">
    <citation type="submission" date="2015-01" db="EMBL/GenBank/DDBJ databases">
        <title>Evolutionary Origins and Diversification of the Mycorrhizal Mutualists.</title>
        <authorList>
            <consortium name="DOE Joint Genome Institute"/>
            <consortium name="Mycorrhizal Genomics Consortium"/>
            <person name="Kohler A."/>
            <person name="Kuo A."/>
            <person name="Nagy L.G."/>
            <person name="Floudas D."/>
            <person name="Copeland A."/>
            <person name="Barry K.W."/>
            <person name="Cichocki N."/>
            <person name="Veneault-Fourrey C."/>
            <person name="LaButti K."/>
            <person name="Lindquist E.A."/>
            <person name="Lipzen A."/>
            <person name="Lundell T."/>
            <person name="Morin E."/>
            <person name="Murat C."/>
            <person name="Riley R."/>
            <person name="Ohm R."/>
            <person name="Sun H."/>
            <person name="Tunlid A."/>
            <person name="Henrissat B."/>
            <person name="Grigoriev I.V."/>
            <person name="Hibbett D.S."/>
            <person name="Martin F."/>
        </authorList>
    </citation>
    <scope>NUCLEOTIDE SEQUENCE [LARGE SCALE GENOMIC DNA]</scope>
    <source>
        <strain evidence="2">Ve08.2h10</strain>
    </source>
</reference>
<evidence type="ECO:0000313" key="2">
    <source>
        <dbReference type="Proteomes" id="UP000054538"/>
    </source>
</evidence>